<dbReference type="GO" id="GO:0008270">
    <property type="term" value="F:zinc ion binding"/>
    <property type="evidence" value="ECO:0007669"/>
    <property type="project" value="UniProtKB-KW"/>
</dbReference>
<dbReference type="GO" id="GO:0005096">
    <property type="term" value="F:GTPase activator activity"/>
    <property type="evidence" value="ECO:0007669"/>
    <property type="project" value="InterPro"/>
</dbReference>
<sequence>MQCSGIHRSLGVHISKVRSATLDTWLPEQIAFIQTMGNERSNSYWEAELPPNYTRVGIENFVRAKYEDKRWIPRNGAHRSPSRLEKASESLQRHGNGAGHGITNDSGTIKVEHSTKPHISMKNVCSNLPSQVYTIPKEEQPMAKSNVQPLDTTPARADTATPKIDTLPAPPPKADYLTDLLNNLSVEIPSESGSDSSSKDDNSWAGFHSAGETTAIKQKCSIKPVENKSQLASGIEDLYKDLPPVTVSSASVKTQGNMKNDITPLFEKSNMASPYSIHQQQLASVSQQQSFQTAASKPVGVNSTLPGRTNNQTVLNSYLARNVSLPYQNWPNLGYQDPGIMPPASHKGVNIAGQQVGNNRLGHPSGIYKASPTSGTWNMGSAGPINGLTKGGMSKSFASPAASVTLSRSGSDYDFSSLTKGMFSKH</sequence>
<name>A0A426XZ04_ENSVE</name>
<proteinExistence type="predicted"/>
<feature type="domain" description="Arf-GAP" evidence="3">
    <location>
        <begin position="1"/>
        <end position="79"/>
    </location>
</feature>
<keyword evidence="1" id="KW-0479">Metal-binding</keyword>
<organism evidence="4 5">
    <name type="scientific">Ensete ventricosum</name>
    <name type="common">Abyssinian banana</name>
    <name type="synonym">Musa ensete</name>
    <dbReference type="NCBI Taxonomy" id="4639"/>
    <lineage>
        <taxon>Eukaryota</taxon>
        <taxon>Viridiplantae</taxon>
        <taxon>Streptophyta</taxon>
        <taxon>Embryophyta</taxon>
        <taxon>Tracheophyta</taxon>
        <taxon>Spermatophyta</taxon>
        <taxon>Magnoliopsida</taxon>
        <taxon>Liliopsida</taxon>
        <taxon>Zingiberales</taxon>
        <taxon>Musaceae</taxon>
        <taxon>Ensete</taxon>
    </lineage>
</organism>
<gene>
    <name evidence="4" type="ORF">B296_00039868</name>
</gene>
<comment type="caution">
    <text evidence="4">The sequence shown here is derived from an EMBL/GenBank/DDBJ whole genome shotgun (WGS) entry which is preliminary data.</text>
</comment>
<dbReference type="PANTHER" id="PTHR46419">
    <property type="entry name" value="ADP-RIBOSYLATION FACTOR GTPASE-ACTIVATING PROTEIN AGD5"/>
    <property type="match status" value="1"/>
</dbReference>
<feature type="compositionally biased region" description="Basic and acidic residues" evidence="2">
    <location>
        <begin position="82"/>
        <end position="92"/>
    </location>
</feature>
<dbReference type="SUPFAM" id="SSF57863">
    <property type="entry name" value="ArfGap/RecO-like zinc finger"/>
    <property type="match status" value="1"/>
</dbReference>
<evidence type="ECO:0000256" key="2">
    <source>
        <dbReference type="SAM" id="MobiDB-lite"/>
    </source>
</evidence>
<evidence type="ECO:0000256" key="1">
    <source>
        <dbReference type="PROSITE-ProRule" id="PRU00288"/>
    </source>
</evidence>
<feature type="compositionally biased region" description="Low complexity" evidence="2">
    <location>
        <begin position="151"/>
        <end position="162"/>
    </location>
</feature>
<evidence type="ECO:0000313" key="4">
    <source>
        <dbReference type="EMBL" id="RRT44682.1"/>
    </source>
</evidence>
<dbReference type="Proteomes" id="UP000287651">
    <property type="component" value="Unassembled WGS sequence"/>
</dbReference>
<dbReference type="Gene3D" id="1.10.220.150">
    <property type="entry name" value="Arf GTPase activating protein"/>
    <property type="match status" value="1"/>
</dbReference>
<dbReference type="CDD" id="cd08204">
    <property type="entry name" value="ArfGap"/>
    <property type="match status" value="1"/>
</dbReference>
<dbReference type="EMBL" id="AMZH03016317">
    <property type="protein sequence ID" value="RRT44682.1"/>
    <property type="molecule type" value="Genomic_DNA"/>
</dbReference>
<protein>
    <recommendedName>
        <fullName evidence="3">Arf-GAP domain-containing protein</fullName>
    </recommendedName>
</protein>
<feature type="region of interest" description="Disordered" evidence="2">
    <location>
        <begin position="74"/>
        <end position="107"/>
    </location>
</feature>
<dbReference type="InterPro" id="IPR037278">
    <property type="entry name" value="ARFGAP/RecO"/>
</dbReference>
<evidence type="ECO:0000259" key="3">
    <source>
        <dbReference type="PROSITE" id="PS50115"/>
    </source>
</evidence>
<dbReference type="AlphaFoldDB" id="A0A426XZ04"/>
<feature type="region of interest" description="Disordered" evidence="2">
    <location>
        <begin position="187"/>
        <end position="206"/>
    </location>
</feature>
<accession>A0A426XZ04</accession>
<feature type="region of interest" description="Disordered" evidence="2">
    <location>
        <begin position="142"/>
        <end position="171"/>
    </location>
</feature>
<evidence type="ECO:0000313" key="5">
    <source>
        <dbReference type="Proteomes" id="UP000287651"/>
    </source>
</evidence>
<dbReference type="PANTHER" id="PTHR46419:SF2">
    <property type="entry name" value="ADP-RIBOSYLATION FACTOR GTPASE-ACTIVATING PROTEIN AGD5"/>
    <property type="match status" value="1"/>
</dbReference>
<reference evidence="4 5" key="1">
    <citation type="journal article" date="2014" name="Agronomy (Basel)">
        <title>A Draft Genome Sequence for Ensete ventricosum, the Drought-Tolerant Tree Against Hunger.</title>
        <authorList>
            <person name="Harrison J."/>
            <person name="Moore K.A."/>
            <person name="Paszkiewicz K."/>
            <person name="Jones T."/>
            <person name="Grant M."/>
            <person name="Ambacheew D."/>
            <person name="Muzemil S."/>
            <person name="Studholme D.J."/>
        </authorList>
    </citation>
    <scope>NUCLEOTIDE SEQUENCE [LARGE SCALE GENOMIC DNA]</scope>
</reference>
<dbReference type="InterPro" id="IPR044520">
    <property type="entry name" value="ARF_GAP_AGD5/15"/>
</dbReference>
<keyword evidence="1" id="KW-0862">Zinc</keyword>
<dbReference type="Pfam" id="PF01412">
    <property type="entry name" value="ArfGap"/>
    <property type="match status" value="1"/>
</dbReference>
<keyword evidence="1" id="KW-0863">Zinc-finger</keyword>
<dbReference type="PROSITE" id="PS50115">
    <property type="entry name" value="ARFGAP"/>
    <property type="match status" value="1"/>
</dbReference>
<dbReference type="InterPro" id="IPR038508">
    <property type="entry name" value="ArfGAP_dom_sf"/>
</dbReference>
<dbReference type="SMART" id="SM00105">
    <property type="entry name" value="ArfGap"/>
    <property type="match status" value="1"/>
</dbReference>
<dbReference type="InterPro" id="IPR001164">
    <property type="entry name" value="ArfGAP_dom"/>
</dbReference>